<keyword evidence="3" id="KW-1003">Cell membrane</keyword>
<feature type="transmembrane region" description="Helical" evidence="7">
    <location>
        <begin position="354"/>
        <end position="376"/>
    </location>
</feature>
<feature type="transmembrane region" description="Helical" evidence="7">
    <location>
        <begin position="560"/>
        <end position="582"/>
    </location>
</feature>
<evidence type="ECO:0000256" key="2">
    <source>
        <dbReference type="ARBA" id="ARBA00010157"/>
    </source>
</evidence>
<evidence type="ECO:0000256" key="1">
    <source>
        <dbReference type="ARBA" id="ARBA00004651"/>
    </source>
</evidence>
<gene>
    <name evidence="10" type="ORF">AFE02nite_31980</name>
</gene>
<evidence type="ECO:0000256" key="8">
    <source>
        <dbReference type="SAM" id="SignalP"/>
    </source>
</evidence>
<feature type="transmembrane region" description="Helical" evidence="7">
    <location>
        <begin position="288"/>
        <end position="315"/>
    </location>
</feature>
<feature type="chain" id="PRO_5039291123" evidence="8">
    <location>
        <begin position="25"/>
        <end position="701"/>
    </location>
</feature>
<keyword evidence="5 7" id="KW-1133">Transmembrane helix</keyword>
<dbReference type="InterPro" id="IPR000731">
    <property type="entry name" value="SSD"/>
</dbReference>
<feature type="transmembrane region" description="Helical" evidence="7">
    <location>
        <begin position="501"/>
        <end position="522"/>
    </location>
</feature>
<evidence type="ECO:0000313" key="10">
    <source>
        <dbReference type="EMBL" id="GEN81464.1"/>
    </source>
</evidence>
<evidence type="ECO:0000256" key="4">
    <source>
        <dbReference type="ARBA" id="ARBA00022692"/>
    </source>
</evidence>
<dbReference type="PANTHER" id="PTHR33406">
    <property type="entry name" value="MEMBRANE PROTEIN MJ1562-RELATED"/>
    <property type="match status" value="1"/>
</dbReference>
<feature type="transmembrane region" description="Helical" evidence="7">
    <location>
        <begin position="259"/>
        <end position="282"/>
    </location>
</feature>
<dbReference type="Gene3D" id="1.20.1640.10">
    <property type="entry name" value="Multidrug efflux transporter AcrB transmembrane domain"/>
    <property type="match status" value="2"/>
</dbReference>
<evidence type="ECO:0000313" key="11">
    <source>
        <dbReference type="Proteomes" id="UP000321484"/>
    </source>
</evidence>
<dbReference type="SUPFAM" id="SSF82866">
    <property type="entry name" value="Multidrug efflux transporter AcrB transmembrane domain"/>
    <property type="match status" value="2"/>
</dbReference>
<evidence type="ECO:0000256" key="6">
    <source>
        <dbReference type="ARBA" id="ARBA00023136"/>
    </source>
</evidence>
<feature type="transmembrane region" description="Helical" evidence="7">
    <location>
        <begin position="191"/>
        <end position="208"/>
    </location>
</feature>
<protein>
    <submittedName>
        <fullName evidence="10">Membrane protein</fullName>
    </submittedName>
</protein>
<feature type="transmembrane region" description="Helical" evidence="7">
    <location>
        <begin position="529"/>
        <end position="548"/>
    </location>
</feature>
<comment type="similarity">
    <text evidence="2">Belongs to the resistance-nodulation-cell division (RND) (TC 2.A.6) family. MmpL subfamily.</text>
</comment>
<organism evidence="10 11">
    <name type="scientific">Actinotalea fermentans</name>
    <dbReference type="NCBI Taxonomy" id="43671"/>
    <lineage>
        <taxon>Bacteria</taxon>
        <taxon>Bacillati</taxon>
        <taxon>Actinomycetota</taxon>
        <taxon>Actinomycetes</taxon>
        <taxon>Micrococcales</taxon>
        <taxon>Cellulomonadaceae</taxon>
        <taxon>Actinotalea</taxon>
    </lineage>
</organism>
<sequence length="701" mass="72266">MRRPWWAIALWVLAVAGLNAAAAAAGSAYFDDHTLPGTESQRVADRLQQSGDQGLDTVQVVFYAAAGLTEEPVARSLRAVVDEIATLPGVASVEAPTTDGHSISTDGRIGYATVTLDTEPLATDAADVRRIIEAAESHATGDLQVEVGGASVRGAQETGGAAEGVGILAALVILVFLFGSLVAAALPVLSAVLAVGASIAAAALVSHVTSVPSYAAPMMMLVGLGVGIDYALLIFTRYRGELLAGRPRAEAAVVAQRTAGRSVVFAGVTVVVALLGLVVLGLGSLRGLAVAVAVTVLMTLLASATLLPALLTLLGGRIERSVRRRAGRARQRGRAEGSSWRALSDTVARHPWPALVGGVLVLLVLAAPALSIRLGFADAGTDPAGSTTREAYDLLAAGFGDGVNGPLVVLAEAPADEVARVTEAVRRTPGVADVVGPLTADGASTLVVVPETGPSDRATIELVHRLRDDVLPPATEGQFSVGGATAAAIDFAEGVRDRMPWFVLVVVGISALLLMAVFRSVLVPLKAAIANLLSIGAALGAMQLVYGNGTLGQSPGPIEAFLPVIVFAVVFGLSMDYEVFLVSRMHEEWRRGGDARTAVREGLAGTGAVITAAAAIMVVVFGSFLLSPTRMLGQMGLGLAVAVLLDAVVVRCLVVPAVMHLLGDRAWWLPPWLDRALPPVHLEDPALESPRTDRPVMAAQA</sequence>
<dbReference type="InterPro" id="IPR004869">
    <property type="entry name" value="MMPL_dom"/>
</dbReference>
<dbReference type="PANTHER" id="PTHR33406:SF11">
    <property type="entry name" value="MEMBRANE PROTEIN SCO6666-RELATED"/>
    <property type="match status" value="1"/>
</dbReference>
<reference evidence="10 11" key="1">
    <citation type="submission" date="2019-07" db="EMBL/GenBank/DDBJ databases">
        <title>Whole genome shotgun sequence of Actinotalea fermentans NBRC 105374.</title>
        <authorList>
            <person name="Hosoyama A."/>
            <person name="Uohara A."/>
            <person name="Ohji S."/>
            <person name="Ichikawa N."/>
        </authorList>
    </citation>
    <scope>NUCLEOTIDE SEQUENCE [LARGE SCALE GENOMIC DNA]</scope>
    <source>
        <strain evidence="10 11">NBRC 105374</strain>
    </source>
</reference>
<evidence type="ECO:0000259" key="9">
    <source>
        <dbReference type="PROSITE" id="PS50156"/>
    </source>
</evidence>
<comment type="subcellular location">
    <subcellularLocation>
        <location evidence="1">Cell membrane</location>
        <topology evidence="1">Multi-pass membrane protein</topology>
    </subcellularLocation>
</comment>
<feature type="domain" description="SSD" evidence="9">
    <location>
        <begin position="215"/>
        <end position="313"/>
    </location>
</feature>
<keyword evidence="6 7" id="KW-0472">Membrane</keyword>
<comment type="caution">
    <text evidence="10">The sequence shown here is derived from an EMBL/GenBank/DDBJ whole genome shotgun (WGS) entry which is preliminary data.</text>
</comment>
<feature type="transmembrane region" description="Helical" evidence="7">
    <location>
        <begin position="603"/>
        <end position="625"/>
    </location>
</feature>
<name>A0A511Z200_9CELL</name>
<dbReference type="Proteomes" id="UP000321484">
    <property type="component" value="Unassembled WGS sequence"/>
</dbReference>
<dbReference type="GO" id="GO:0005886">
    <property type="term" value="C:plasma membrane"/>
    <property type="evidence" value="ECO:0007669"/>
    <property type="project" value="UniProtKB-SubCell"/>
</dbReference>
<dbReference type="EMBL" id="BJYK01000012">
    <property type="protein sequence ID" value="GEN81464.1"/>
    <property type="molecule type" value="Genomic_DNA"/>
</dbReference>
<keyword evidence="8" id="KW-0732">Signal</keyword>
<feature type="transmembrane region" description="Helical" evidence="7">
    <location>
        <begin position="214"/>
        <end position="238"/>
    </location>
</feature>
<dbReference type="PROSITE" id="PS50156">
    <property type="entry name" value="SSD"/>
    <property type="match status" value="1"/>
</dbReference>
<keyword evidence="11" id="KW-1185">Reference proteome</keyword>
<evidence type="ECO:0000256" key="5">
    <source>
        <dbReference type="ARBA" id="ARBA00022989"/>
    </source>
</evidence>
<feature type="transmembrane region" description="Helical" evidence="7">
    <location>
        <begin position="165"/>
        <end position="184"/>
    </location>
</feature>
<feature type="transmembrane region" description="Helical" evidence="7">
    <location>
        <begin position="637"/>
        <end position="662"/>
    </location>
</feature>
<feature type="signal peptide" evidence="8">
    <location>
        <begin position="1"/>
        <end position="24"/>
    </location>
</feature>
<evidence type="ECO:0000256" key="3">
    <source>
        <dbReference type="ARBA" id="ARBA00022475"/>
    </source>
</evidence>
<accession>A0A511Z200</accession>
<proteinExistence type="inferred from homology"/>
<evidence type="ECO:0000256" key="7">
    <source>
        <dbReference type="SAM" id="Phobius"/>
    </source>
</evidence>
<dbReference type="InterPro" id="IPR050545">
    <property type="entry name" value="Mycobact_MmpL"/>
</dbReference>
<dbReference type="Pfam" id="PF03176">
    <property type="entry name" value="MMPL"/>
    <property type="match status" value="2"/>
</dbReference>
<keyword evidence="4 7" id="KW-0812">Transmembrane</keyword>
<dbReference type="AlphaFoldDB" id="A0A511Z200"/>